<evidence type="ECO:0000259" key="5">
    <source>
        <dbReference type="SMART" id="SM00093"/>
    </source>
</evidence>
<name>A0A0G2SSZ6_HALDI</name>
<dbReference type="EMBL" id="KP681240">
    <property type="protein sequence ID" value="AKB08730.1"/>
    <property type="molecule type" value="mRNA"/>
</dbReference>
<dbReference type="Gene3D" id="3.30.497.10">
    <property type="entry name" value="Antithrombin, subunit I, domain 2"/>
    <property type="match status" value="1"/>
</dbReference>
<dbReference type="GO" id="GO:0004867">
    <property type="term" value="F:serine-type endopeptidase inhibitor activity"/>
    <property type="evidence" value="ECO:0007669"/>
    <property type="project" value="InterPro"/>
</dbReference>
<dbReference type="PANTHER" id="PTHR11461:SF211">
    <property type="entry name" value="GH10112P-RELATED"/>
    <property type="match status" value="1"/>
</dbReference>
<accession>A0A0G2SSZ6</accession>
<dbReference type="InterPro" id="IPR042178">
    <property type="entry name" value="Serpin_sf_1"/>
</dbReference>
<dbReference type="SUPFAM" id="SSF56574">
    <property type="entry name" value="Serpins"/>
    <property type="match status" value="1"/>
</dbReference>
<evidence type="ECO:0000256" key="4">
    <source>
        <dbReference type="SAM" id="SignalP"/>
    </source>
</evidence>
<evidence type="ECO:0000313" key="6">
    <source>
        <dbReference type="EMBL" id="AKB08730.1"/>
    </source>
</evidence>
<dbReference type="GO" id="GO:0005615">
    <property type="term" value="C:extracellular space"/>
    <property type="evidence" value="ECO:0007669"/>
    <property type="project" value="InterPro"/>
</dbReference>
<dbReference type="InterPro" id="IPR023796">
    <property type="entry name" value="Serpin_dom"/>
</dbReference>
<feature type="chain" id="PRO_5005182271" evidence="4">
    <location>
        <begin position="21"/>
        <end position="506"/>
    </location>
</feature>
<sequence>MSKLTLVICFCLLLAAVIYATSDASENDNEVELLARLKRGARGGRRRNAGRRHSGRPRGEGEDDEEDTAGRGGRRRPWRRDRQGRRGHGQAPGRGNRQGRRGHGHRQGQAHARWGQPITSFASLPDRVQRLITSLVGAQNSFITNFHKEVGLPATDVVYSPFSIHQALTMTFMGARHQTAFQMKQALSLRGLGRRTRFAAKKLNQLLNNPGNATLKTANSIYLQPELDILQEFTDALGLFYQANISSFDWGHPAGPEGPINEWVSAQTNNLIPTIINQGTITRLTAMVLVNAIYFKARWQKPFTPEMTSEQLFRKTPNEQVPVQMMEVEADFKVGAVPGHAARLLELPYEDGRFSMLIILPDDEAGLTTIEDALTTDILASTLDTIIAAKLKVFLPRFKLETSLSVTQALQTMGMTRPFSAGLADFTGITSSSDAYISDVLHKAVVEVNEEGSEAAAATAVIIEVRSFAGMQPPSPVFRCDHPFLFFIRDNVSKLNLFVGKFSGGT</sequence>
<dbReference type="SMART" id="SM00093">
    <property type="entry name" value="SERPIN"/>
    <property type="match status" value="1"/>
</dbReference>
<evidence type="ECO:0000256" key="1">
    <source>
        <dbReference type="ARBA" id="ARBA00009500"/>
    </source>
</evidence>
<dbReference type="AlphaFoldDB" id="A0A0G2SSZ6"/>
<feature type="domain" description="Serpin" evidence="5">
    <location>
        <begin position="144"/>
        <end position="505"/>
    </location>
</feature>
<dbReference type="PANTHER" id="PTHR11461">
    <property type="entry name" value="SERINE PROTEASE INHIBITOR, SERPIN"/>
    <property type="match status" value="1"/>
</dbReference>
<reference evidence="6" key="2">
    <citation type="submission" date="2015-01" db="EMBL/GenBank/DDBJ databases">
        <authorList>
            <person name="Bathige S.D.N.K."/>
            <person name="Umasuthan N."/>
            <person name="Godahewa G.I."/>
            <person name="Whang I."/>
            <person name="Lee J."/>
        </authorList>
    </citation>
    <scope>NUCLEOTIDE SEQUENCE</scope>
</reference>
<dbReference type="InterPro" id="IPR000215">
    <property type="entry name" value="Serpin_fam"/>
</dbReference>
<protein>
    <submittedName>
        <fullName evidence="6">Serpin B-like protein 2</fullName>
    </submittedName>
</protein>
<dbReference type="Pfam" id="PF00079">
    <property type="entry name" value="Serpin"/>
    <property type="match status" value="1"/>
</dbReference>
<reference evidence="6" key="1">
    <citation type="journal article" date="2015" name="Fish Shellfish Immunol.">
        <title>Three novel clade B serine protease inhibitors from disk abalone, Haliotis discus discus: Molecular perspectives and responses to immune challenges and tissue injury.</title>
        <authorList>
            <person name="Bathige S.D."/>
            <person name="Umasuthan N."/>
            <person name="Godahewa G.I."/>
            <person name="Whang I."/>
            <person name="Kim C."/>
            <person name="Park H.C."/>
            <person name="Lee J."/>
        </authorList>
    </citation>
    <scope>NUCLEOTIDE SEQUENCE</scope>
</reference>
<comment type="similarity">
    <text evidence="1 2">Belongs to the serpin family.</text>
</comment>
<organism evidence="6">
    <name type="scientific">Haliotis discus discus</name>
    <name type="common">disc abalone</name>
    <dbReference type="NCBI Taxonomy" id="91233"/>
    <lineage>
        <taxon>Eukaryota</taxon>
        <taxon>Metazoa</taxon>
        <taxon>Spiralia</taxon>
        <taxon>Lophotrochozoa</taxon>
        <taxon>Mollusca</taxon>
        <taxon>Gastropoda</taxon>
        <taxon>Vetigastropoda</taxon>
        <taxon>Lepetellida</taxon>
        <taxon>Haliotoidea</taxon>
        <taxon>Haliotidae</taxon>
        <taxon>Haliotis</taxon>
    </lineage>
</organism>
<evidence type="ECO:0000256" key="3">
    <source>
        <dbReference type="SAM" id="MobiDB-lite"/>
    </source>
</evidence>
<dbReference type="Gene3D" id="2.30.39.10">
    <property type="entry name" value="Alpha-1-antitrypsin, domain 1"/>
    <property type="match status" value="1"/>
</dbReference>
<dbReference type="InterPro" id="IPR023795">
    <property type="entry name" value="Serpin_CS"/>
</dbReference>
<proteinExistence type="evidence at transcript level"/>
<feature type="compositionally biased region" description="Basic residues" evidence="3">
    <location>
        <begin position="72"/>
        <end position="88"/>
    </location>
</feature>
<feature type="compositionally biased region" description="Basic residues" evidence="3">
    <location>
        <begin position="97"/>
        <end position="108"/>
    </location>
</feature>
<feature type="signal peptide" evidence="4">
    <location>
        <begin position="1"/>
        <end position="20"/>
    </location>
</feature>
<dbReference type="PROSITE" id="PS00284">
    <property type="entry name" value="SERPIN"/>
    <property type="match status" value="1"/>
</dbReference>
<feature type="region of interest" description="Disordered" evidence="3">
    <location>
        <begin position="42"/>
        <end position="118"/>
    </location>
</feature>
<keyword evidence="4" id="KW-0732">Signal</keyword>
<dbReference type="InterPro" id="IPR036186">
    <property type="entry name" value="Serpin_sf"/>
</dbReference>
<evidence type="ECO:0000256" key="2">
    <source>
        <dbReference type="RuleBase" id="RU000411"/>
    </source>
</evidence>
<feature type="compositionally biased region" description="Basic residues" evidence="3">
    <location>
        <begin position="42"/>
        <end position="56"/>
    </location>
</feature>
<dbReference type="InterPro" id="IPR042185">
    <property type="entry name" value="Serpin_sf_2"/>
</dbReference>